<evidence type="ECO:0000256" key="2">
    <source>
        <dbReference type="SAM" id="MobiDB-lite"/>
    </source>
</evidence>
<accession>A0A0C2J7R2</accession>
<evidence type="ECO:0000313" key="4">
    <source>
        <dbReference type="EMBL" id="KII73849.1"/>
    </source>
</evidence>
<sequence>MPGQCYGANRCLQCLPGWEGNSCDVKSCQNYKLCQNSGTCVGSGDSRKCNCTQGYNGTYCETKEIAETSKLSNLLSAEALPLTTGVELFTTEVETSTITEEDLVTTEAPTTHNNIFQTTTETTESLEYIETTYTPIETTYTSIETTITTETDTPDTVSINSSPSTFYTQTETTATILDSSTPKMSTTTPILFTTVTGAVESVSIKRSTENEIFTHHYESKFTNVIDSSPTETHVTYTSMPMITHPETSTCQSTSTDQEDDKTSINSTSSNLSTSAHLLTETVENALEQTSTFQSLTQTSKVVTTTDSTTQVSEESTNKLDIQTQSSTIEYKNTLGHETTEIFSTKSDKLNHPKEIIEQSILVF</sequence>
<feature type="region of interest" description="Disordered" evidence="2">
    <location>
        <begin position="243"/>
        <end position="269"/>
    </location>
</feature>
<dbReference type="PANTHER" id="PTHR24044:SF420">
    <property type="entry name" value="DELTA AND NOTCH-LIKE EPIDERMAL GROWTH FACTOR-RELATED RECEPTOR ISOFORM X1"/>
    <property type="match status" value="1"/>
</dbReference>
<dbReference type="InterPro" id="IPR050906">
    <property type="entry name" value="Notch_signaling"/>
</dbReference>
<proteinExistence type="predicted"/>
<comment type="caution">
    <text evidence="4">The sequence shown here is derived from an EMBL/GenBank/DDBJ whole genome shotgun (WGS) entry which is preliminary data.</text>
</comment>
<dbReference type="AlphaFoldDB" id="A0A0C2J7R2"/>
<reference evidence="4 5" key="1">
    <citation type="journal article" date="2014" name="Genome Biol. Evol.">
        <title>The genome of the myxosporean Thelohanellus kitauei shows adaptations to nutrient acquisition within its fish host.</title>
        <authorList>
            <person name="Yang Y."/>
            <person name="Xiong J."/>
            <person name="Zhou Z."/>
            <person name="Huo F."/>
            <person name="Miao W."/>
            <person name="Ran C."/>
            <person name="Liu Y."/>
            <person name="Zhang J."/>
            <person name="Feng J."/>
            <person name="Wang M."/>
            <person name="Wang M."/>
            <person name="Wang L."/>
            <person name="Yao B."/>
        </authorList>
    </citation>
    <scope>NUCLEOTIDE SEQUENCE [LARGE SCALE GENOMIC DNA]</scope>
    <source>
        <strain evidence="4">Wuqing</strain>
    </source>
</reference>
<dbReference type="SMART" id="SM00181">
    <property type="entry name" value="EGF"/>
    <property type="match status" value="1"/>
</dbReference>
<dbReference type="Gene3D" id="2.10.25.10">
    <property type="entry name" value="Laminin"/>
    <property type="match status" value="1"/>
</dbReference>
<comment type="caution">
    <text evidence="1">Lacks conserved residue(s) required for the propagation of feature annotation.</text>
</comment>
<dbReference type="CDD" id="cd00054">
    <property type="entry name" value="EGF_CA"/>
    <property type="match status" value="1"/>
</dbReference>
<dbReference type="GO" id="GO:0005112">
    <property type="term" value="F:Notch binding"/>
    <property type="evidence" value="ECO:0007669"/>
    <property type="project" value="TreeGrafter"/>
</dbReference>
<feature type="disulfide bond" evidence="1">
    <location>
        <begin position="51"/>
        <end position="60"/>
    </location>
</feature>
<gene>
    <name evidence="4" type="ORF">RF11_08221</name>
</gene>
<evidence type="ECO:0000256" key="1">
    <source>
        <dbReference type="PROSITE-ProRule" id="PRU00076"/>
    </source>
</evidence>
<dbReference type="OrthoDB" id="5947595at2759"/>
<protein>
    <submittedName>
        <fullName evidence="4">Neurogenic locus notch protein 2</fullName>
    </submittedName>
</protein>
<feature type="domain" description="EGF-like" evidence="3">
    <location>
        <begin position="24"/>
        <end position="61"/>
    </location>
</feature>
<evidence type="ECO:0000259" key="3">
    <source>
        <dbReference type="PROSITE" id="PS50026"/>
    </source>
</evidence>
<feature type="compositionally biased region" description="Polar residues" evidence="2">
    <location>
        <begin position="243"/>
        <end position="255"/>
    </location>
</feature>
<dbReference type="PROSITE" id="PS00022">
    <property type="entry name" value="EGF_1"/>
    <property type="match status" value="1"/>
</dbReference>
<dbReference type="PROSITE" id="PS01186">
    <property type="entry name" value="EGF_2"/>
    <property type="match status" value="1"/>
</dbReference>
<dbReference type="PANTHER" id="PTHR24044">
    <property type="entry name" value="NOTCH LIGAND FAMILY MEMBER"/>
    <property type="match status" value="1"/>
</dbReference>
<name>A0A0C2J7R2_THEKT</name>
<dbReference type="InterPro" id="IPR000742">
    <property type="entry name" value="EGF"/>
</dbReference>
<keyword evidence="1" id="KW-1015">Disulfide bond</keyword>
<keyword evidence="5" id="KW-1185">Reference proteome</keyword>
<evidence type="ECO:0000313" key="5">
    <source>
        <dbReference type="Proteomes" id="UP000031668"/>
    </source>
</evidence>
<organism evidence="4 5">
    <name type="scientific">Thelohanellus kitauei</name>
    <name type="common">Myxosporean</name>
    <dbReference type="NCBI Taxonomy" id="669202"/>
    <lineage>
        <taxon>Eukaryota</taxon>
        <taxon>Metazoa</taxon>
        <taxon>Cnidaria</taxon>
        <taxon>Myxozoa</taxon>
        <taxon>Myxosporea</taxon>
        <taxon>Bivalvulida</taxon>
        <taxon>Platysporina</taxon>
        <taxon>Myxobolidae</taxon>
        <taxon>Thelohanellus</taxon>
    </lineage>
</organism>
<dbReference type="Proteomes" id="UP000031668">
    <property type="component" value="Unassembled WGS sequence"/>
</dbReference>
<keyword evidence="1" id="KW-0245">EGF-like domain</keyword>
<dbReference type="PROSITE" id="PS50026">
    <property type="entry name" value="EGF_3"/>
    <property type="match status" value="1"/>
</dbReference>
<dbReference type="EMBL" id="JWZT01000640">
    <property type="protein sequence ID" value="KII73849.1"/>
    <property type="molecule type" value="Genomic_DNA"/>
</dbReference>
<dbReference type="SUPFAM" id="SSF57196">
    <property type="entry name" value="EGF/Laminin"/>
    <property type="match status" value="1"/>
</dbReference>